<dbReference type="STRING" id="1122252.SAMN05660443_1791"/>
<dbReference type="InterPro" id="IPR010263">
    <property type="entry name" value="T6SS_TssK"/>
</dbReference>
<dbReference type="EMBL" id="FOLH01000003">
    <property type="protein sequence ID" value="SFC18690.1"/>
    <property type="molecule type" value="Genomic_DNA"/>
</dbReference>
<keyword evidence="2" id="KW-1185">Reference proteome</keyword>
<accession>A0A1I1HC37</accession>
<protein>
    <submittedName>
        <fullName evidence="1">Type VI secretion system protein ImpJ</fullName>
    </submittedName>
</protein>
<dbReference type="Pfam" id="PF05936">
    <property type="entry name" value="T6SS_VasE"/>
    <property type="match status" value="1"/>
</dbReference>
<evidence type="ECO:0000313" key="2">
    <source>
        <dbReference type="Proteomes" id="UP000199058"/>
    </source>
</evidence>
<dbReference type="PANTHER" id="PTHR35566">
    <property type="entry name" value="BLR3599 PROTEIN"/>
    <property type="match status" value="1"/>
</dbReference>
<proteinExistence type="predicted"/>
<sequence length="461" mass="53004">MTSKPIYWHQGLFLQPQHFQHLDSHHLSTQHALRQALGSYVWGVAASDQDKEALAAGKVSFRQLKVLFRDGTWFDFPGNADLEDLILDEENWPDSREPLDIYLVVSSAQKFQAVQTSNNSFQRQLPRYRLNEVPEQLPDYHQPGEEVETPLLTLYGKLVTRSQLNELSGVESLPLCQLIQQDEHVELNPDFLPPVLTMNALPELYLWLQNLRDELVSRATQLEDYKQSPTSYRNSDFNPKMMRYRLALHVLSRSTQGFSHLLDLKQVPPERVYLEARQLIAELSCFSVNANIRGEMPGAGLRLPDYDHLNLGHCFGRAKQLAMRLMNEIAIDSESLARFEIKDAGHYHLELPKTFLDHQQKLYLVLRTHQERAEWLEAFQRYSKLGTPSLVPAYQARALPGVEKRLLEVRPEGLPQRPNSTYFLLERHNEAWAAVEKEGLLELAWPDAPEDLSVELVATKG</sequence>
<dbReference type="PANTHER" id="PTHR35566:SF1">
    <property type="entry name" value="TYPE VI SECRETION SYSTEM BASEPLATE COMPONENT TSSK1"/>
    <property type="match status" value="1"/>
</dbReference>
<dbReference type="NCBIfam" id="TIGR03353">
    <property type="entry name" value="VI_chp_4"/>
    <property type="match status" value="1"/>
</dbReference>
<reference evidence="1 2" key="1">
    <citation type="submission" date="2016-10" db="EMBL/GenBank/DDBJ databases">
        <authorList>
            <person name="de Groot N.N."/>
        </authorList>
    </citation>
    <scope>NUCLEOTIDE SEQUENCE [LARGE SCALE GENOMIC DNA]</scope>
    <source>
        <strain evidence="1 2">DSM 18438</strain>
    </source>
</reference>
<dbReference type="Proteomes" id="UP000199058">
    <property type="component" value="Unassembled WGS sequence"/>
</dbReference>
<evidence type="ECO:0000313" key="1">
    <source>
        <dbReference type="EMBL" id="SFC18690.1"/>
    </source>
</evidence>
<dbReference type="AlphaFoldDB" id="A0A1I1HC37"/>
<dbReference type="RefSeq" id="WP_177203517.1">
    <property type="nucleotide sequence ID" value="NZ_FOLH01000003.1"/>
</dbReference>
<name>A0A1I1HC37_9GAMM</name>
<gene>
    <name evidence="1" type="ORF">SAMN05660443_1791</name>
</gene>
<organism evidence="1 2">
    <name type="scientific">Marinospirillum celere</name>
    <dbReference type="NCBI Taxonomy" id="1122252"/>
    <lineage>
        <taxon>Bacteria</taxon>
        <taxon>Pseudomonadati</taxon>
        <taxon>Pseudomonadota</taxon>
        <taxon>Gammaproteobacteria</taxon>
        <taxon>Oceanospirillales</taxon>
        <taxon>Oceanospirillaceae</taxon>
        <taxon>Marinospirillum</taxon>
    </lineage>
</organism>